<dbReference type="EMBL" id="BTSY01000001">
    <property type="protein sequence ID" value="GMT10350.1"/>
    <property type="molecule type" value="Genomic_DNA"/>
</dbReference>
<gene>
    <name evidence="1" type="ORF">PFISCL1PPCAC_1647</name>
</gene>
<accession>A0AAV5UXU5</accession>
<proteinExistence type="predicted"/>
<dbReference type="AlphaFoldDB" id="A0AAV5UXU5"/>
<reference evidence="1" key="1">
    <citation type="submission" date="2023-10" db="EMBL/GenBank/DDBJ databases">
        <title>Genome assembly of Pristionchus species.</title>
        <authorList>
            <person name="Yoshida K."/>
            <person name="Sommer R.J."/>
        </authorList>
    </citation>
    <scope>NUCLEOTIDE SEQUENCE</scope>
    <source>
        <strain evidence="1">RS5133</strain>
    </source>
</reference>
<protein>
    <submittedName>
        <fullName evidence="1">Uncharacterized protein</fullName>
    </submittedName>
</protein>
<name>A0AAV5UXU5_9BILA</name>
<sequence length="82" mass="10040">GHFGRSHREHFERIREEMIAKREIFDRNLGQLSPEAQQYAIQIREVIEDRNKSGEECRYEIRSIKQNLPQEIRDELDDHRHR</sequence>
<dbReference type="Proteomes" id="UP001432322">
    <property type="component" value="Unassembled WGS sequence"/>
</dbReference>
<organism evidence="1 2">
    <name type="scientific">Pristionchus fissidentatus</name>
    <dbReference type="NCBI Taxonomy" id="1538716"/>
    <lineage>
        <taxon>Eukaryota</taxon>
        <taxon>Metazoa</taxon>
        <taxon>Ecdysozoa</taxon>
        <taxon>Nematoda</taxon>
        <taxon>Chromadorea</taxon>
        <taxon>Rhabditida</taxon>
        <taxon>Rhabditina</taxon>
        <taxon>Diplogasteromorpha</taxon>
        <taxon>Diplogasteroidea</taxon>
        <taxon>Neodiplogasteridae</taxon>
        <taxon>Pristionchus</taxon>
    </lineage>
</organism>
<feature type="non-terminal residue" evidence="1">
    <location>
        <position position="82"/>
    </location>
</feature>
<keyword evidence="2" id="KW-1185">Reference proteome</keyword>
<comment type="caution">
    <text evidence="1">The sequence shown here is derived from an EMBL/GenBank/DDBJ whole genome shotgun (WGS) entry which is preliminary data.</text>
</comment>
<evidence type="ECO:0000313" key="1">
    <source>
        <dbReference type="EMBL" id="GMT10350.1"/>
    </source>
</evidence>
<feature type="non-terminal residue" evidence="1">
    <location>
        <position position="1"/>
    </location>
</feature>
<evidence type="ECO:0000313" key="2">
    <source>
        <dbReference type="Proteomes" id="UP001432322"/>
    </source>
</evidence>